<reference evidence="1" key="1">
    <citation type="submission" date="2018-02" db="EMBL/GenBank/DDBJ databases">
        <title>Rhizophora mucronata_Transcriptome.</title>
        <authorList>
            <person name="Meera S.P."/>
            <person name="Sreeshan A."/>
            <person name="Augustine A."/>
        </authorList>
    </citation>
    <scope>NUCLEOTIDE SEQUENCE</scope>
    <source>
        <tissue evidence="1">Leaf</tissue>
    </source>
</reference>
<dbReference type="AlphaFoldDB" id="A0A2P2PW77"/>
<evidence type="ECO:0000313" key="1">
    <source>
        <dbReference type="EMBL" id="MBX58991.1"/>
    </source>
</evidence>
<name>A0A2P2PW77_RHIMU</name>
<accession>A0A2P2PW77</accession>
<protein>
    <submittedName>
        <fullName evidence="1">Uncharacterized protein</fullName>
    </submittedName>
</protein>
<proteinExistence type="predicted"/>
<sequence length="50" mass="6055">MKQWLVREVTIDNIYFFGTSSLFQHWYLGQRVQTMLASCCNRYVTKLHLQ</sequence>
<dbReference type="EMBL" id="GGEC01078507">
    <property type="protein sequence ID" value="MBX58991.1"/>
    <property type="molecule type" value="Transcribed_RNA"/>
</dbReference>
<organism evidence="1">
    <name type="scientific">Rhizophora mucronata</name>
    <name type="common">Asiatic mangrove</name>
    <dbReference type="NCBI Taxonomy" id="61149"/>
    <lineage>
        <taxon>Eukaryota</taxon>
        <taxon>Viridiplantae</taxon>
        <taxon>Streptophyta</taxon>
        <taxon>Embryophyta</taxon>
        <taxon>Tracheophyta</taxon>
        <taxon>Spermatophyta</taxon>
        <taxon>Magnoliopsida</taxon>
        <taxon>eudicotyledons</taxon>
        <taxon>Gunneridae</taxon>
        <taxon>Pentapetalae</taxon>
        <taxon>rosids</taxon>
        <taxon>fabids</taxon>
        <taxon>Malpighiales</taxon>
        <taxon>Rhizophoraceae</taxon>
        <taxon>Rhizophora</taxon>
    </lineage>
</organism>